<reference evidence="2 3" key="1">
    <citation type="submission" date="2016-12" db="EMBL/GenBank/DDBJ databases">
        <authorList>
            <person name="Song W.-J."/>
            <person name="Kurnit D.M."/>
        </authorList>
    </citation>
    <scope>NUCLEOTIDE SEQUENCE [LARGE SCALE GENOMIC DNA]</scope>
    <source>
        <strain evidence="2 3">ATCC 49181</strain>
    </source>
</reference>
<protein>
    <submittedName>
        <fullName evidence="2">Uncharacterized protein</fullName>
    </submittedName>
</protein>
<proteinExistence type="predicted"/>
<accession>A0A1N6JFR2</accession>
<dbReference type="eggNOG" id="COG1196">
    <property type="taxonomic scope" value="Bacteria"/>
</dbReference>
<sequence>MKSICITGSVQPGLQAIADILQQAGMKQPKPSKDDHSIDIICWHEQVANVTTKASHDIQAISQPGQPWERHARDLFLANNKSSVWGWADSRSIQLLDFWCHFESRLRFILVCLSPQQMLANFMVNETNAISVEKVMHAWQVQHQALLHFYQRNPRRSLLVDSSQCLHYPKQLVEYCAKQWKLPLTIPAYTGNSVPEQDSLTRYLAQQLCQDYPQIIRLQHEIASAMRPLGETAPVVDTDISTSEQIMADYHLLRGRSTESQPAQAAYEKPAMLPTQHDDAIACNAQQHTDDQARLNTALYEQELLLTRFHQIREELDTISLQYQSGQEQIHALAQLNATLESDKATLTQEITALIQSREEQASILTACQARIDQLNQFQTENNDQLLLEIHQAHLESEHYFQQHQAARDQLQMAETRWQRLLQRYPACLDYETIEILPVSANQDDPVTWRLTHFNIPGYHPPVFEFKTPLTQGIAGFTFTHSPEAGSPFIDALGTHLQNGLTELTLIPAGTKTALQQCFDILLNVNTRDWALLQALSKLLIKTLTAPAILREHAVIQPKALRAGLEKFDQLLQKLPPVVRYDQIRFKQERIHADYEHLWLHFDQLSFGDQRWARFEFRLACAAIHSKPFGTHPRLEFPEEAGQAPFEAWFIESYDDVGTKLELRFAQPDAMDMAIWWRLTKQDQRFLLALIDRLPAILQTLRSTDIQLNRPWEDWLNLAHEIQRIVKLRAGTPTAAPTPLMPAASENPEAFPASSLQAIKQSSDKPASKAKAVKSMRTSNTRRARK</sequence>
<evidence type="ECO:0000256" key="1">
    <source>
        <dbReference type="SAM" id="MobiDB-lite"/>
    </source>
</evidence>
<organism evidence="2 3">
    <name type="scientific">Nitrosomonas cryotolerans ATCC 49181</name>
    <dbReference type="NCBI Taxonomy" id="1131553"/>
    <lineage>
        <taxon>Bacteria</taxon>
        <taxon>Pseudomonadati</taxon>
        <taxon>Pseudomonadota</taxon>
        <taxon>Betaproteobacteria</taxon>
        <taxon>Nitrosomonadales</taxon>
        <taxon>Nitrosomonadaceae</taxon>
        <taxon>Nitrosomonas</taxon>
    </lineage>
</organism>
<name>A0A1N6JFR2_9PROT</name>
<evidence type="ECO:0000313" key="3">
    <source>
        <dbReference type="Proteomes" id="UP000185062"/>
    </source>
</evidence>
<dbReference type="STRING" id="44575.SAMN05216419_101217"/>
<dbReference type="Proteomes" id="UP000185062">
    <property type="component" value="Unassembled WGS sequence"/>
</dbReference>
<evidence type="ECO:0000313" key="2">
    <source>
        <dbReference type="EMBL" id="SIO42989.1"/>
    </source>
</evidence>
<dbReference type="EMBL" id="FSRO01000001">
    <property type="protein sequence ID" value="SIO42989.1"/>
    <property type="molecule type" value="Genomic_DNA"/>
</dbReference>
<dbReference type="RefSeq" id="WP_028461365.1">
    <property type="nucleotide sequence ID" value="NZ_FSRO01000001.1"/>
</dbReference>
<keyword evidence="3" id="KW-1185">Reference proteome</keyword>
<feature type="region of interest" description="Disordered" evidence="1">
    <location>
        <begin position="736"/>
        <end position="786"/>
    </location>
</feature>
<gene>
    <name evidence="2" type="ORF">SAMN02743940_2567</name>
</gene>
<dbReference type="AlphaFoldDB" id="A0A1N6JFR2"/>